<evidence type="ECO:0000256" key="3">
    <source>
        <dbReference type="ARBA" id="ARBA00022741"/>
    </source>
</evidence>
<keyword evidence="6 7" id="KW-0342">GTP-binding</keyword>
<comment type="caution">
    <text evidence="7">Lacks conserved residue(s) required for the propagation of feature annotation.</text>
</comment>
<keyword evidence="8" id="KW-0614">Plasmid</keyword>
<reference evidence="8 9" key="1">
    <citation type="journal article" date="2009" name="PLoS ONE">
        <title>Methylobacterium genome sequences: a reference blueprint to investigate microbial metabolism of C1 compounds from natural and industrial sources.</title>
        <authorList>
            <person name="Vuilleumier S."/>
            <person name="Chistoserdova L."/>
            <person name="Lee M.-C."/>
            <person name="Bringel F."/>
            <person name="Lajus A."/>
            <person name="Zhou Y."/>
            <person name="Gourion B."/>
            <person name="Barbe V."/>
            <person name="Chang J."/>
            <person name="Cruveiller S."/>
            <person name="Dossat C."/>
            <person name="Gillett W."/>
            <person name="Gruffaz C."/>
            <person name="Haugen E."/>
            <person name="Hourcade E."/>
            <person name="Levy R."/>
            <person name="Mangenot S."/>
            <person name="Muller E."/>
            <person name="Nadalig T."/>
            <person name="Pagni M."/>
            <person name="Penny C."/>
            <person name="Peyraud R."/>
            <person name="Robinson D.G."/>
            <person name="Roche D."/>
            <person name="Rouy Z."/>
            <person name="Saenampechek C."/>
            <person name="Salvignol G."/>
            <person name="Vallenet D."/>
            <person name="Wu Z."/>
            <person name="Marx C.J."/>
            <person name="Vorholt J.A."/>
            <person name="Olson M.V."/>
            <person name="Kaul R."/>
            <person name="Weissenbach J."/>
            <person name="Medigue C."/>
            <person name="Lidstrom M.E."/>
        </authorList>
    </citation>
    <scope>NUCLEOTIDE SEQUENCE [LARGE SCALE GENOMIC DNA]</scope>
    <source>
        <strain evidence="9">ATCC 14718 / DSM 1338 / JCM 2805 / NCIMB 9133 / AM1</strain>
    </source>
</reference>
<dbReference type="PANTHER" id="PTHR11846:SF0">
    <property type="entry name" value="ADENYLOSUCCINATE SYNTHETASE"/>
    <property type="match status" value="1"/>
</dbReference>
<dbReference type="GO" id="GO:0005525">
    <property type="term" value="F:GTP binding"/>
    <property type="evidence" value="ECO:0007669"/>
    <property type="project" value="UniProtKB-UniRule"/>
</dbReference>
<feature type="binding site" evidence="7">
    <location>
        <begin position="50"/>
        <end position="52"/>
    </location>
    <ligand>
        <name>GTP</name>
        <dbReference type="ChEBI" id="CHEBI:37565"/>
    </ligand>
</feature>
<keyword evidence="9" id="KW-1185">Reference proteome</keyword>
<dbReference type="Proteomes" id="UP000009081">
    <property type="component" value="Plasmid megaplasmid"/>
</dbReference>
<dbReference type="KEGG" id="mea:Mex_2p0999"/>
<dbReference type="GO" id="GO:0044208">
    <property type="term" value="P:'de novo' AMP biosynthetic process"/>
    <property type="evidence" value="ECO:0007669"/>
    <property type="project" value="UniProtKB-UniRule"/>
</dbReference>
<geneLocation type="plasmid" evidence="8 9">
    <name>megaplasmid</name>
</geneLocation>
<feature type="binding site" evidence="7">
    <location>
        <position position="50"/>
    </location>
    <ligand>
        <name>Mg(2+)</name>
        <dbReference type="ChEBI" id="CHEBI:18420"/>
    </ligand>
</feature>
<dbReference type="GO" id="GO:0000287">
    <property type="term" value="F:magnesium ion binding"/>
    <property type="evidence" value="ECO:0007669"/>
    <property type="project" value="UniProtKB-UniRule"/>
</dbReference>
<evidence type="ECO:0000313" key="9">
    <source>
        <dbReference type="Proteomes" id="UP000009081"/>
    </source>
</evidence>
<dbReference type="EC" id="6.3.4.4" evidence="7"/>
<comment type="pathway">
    <text evidence="7">Purine metabolism; AMP biosynthesis via de novo pathway; AMP from IMP: step 1/2.</text>
</comment>
<evidence type="ECO:0000256" key="4">
    <source>
        <dbReference type="ARBA" id="ARBA00022755"/>
    </source>
</evidence>
<accession>C5B5R1</accession>
<dbReference type="InterPro" id="IPR042110">
    <property type="entry name" value="Adenylosuccinate_synth_dom2"/>
</dbReference>
<keyword evidence="1 7" id="KW-0436">Ligase</keyword>
<feature type="binding site" description="in other chain" evidence="7">
    <location>
        <position position="252"/>
    </location>
    <ligand>
        <name>IMP</name>
        <dbReference type="ChEBI" id="CHEBI:58053"/>
        <note>ligand shared between dimeric partners</note>
    </ligand>
</feature>
<keyword evidence="2 7" id="KW-0479">Metal-binding</keyword>
<comment type="similarity">
    <text evidence="7">Belongs to the adenylosuccinate synthetase family.</text>
</comment>
<dbReference type="SUPFAM" id="SSF52540">
    <property type="entry name" value="P-loop containing nucleoside triphosphate hydrolases"/>
    <property type="match status" value="1"/>
</dbReference>
<gene>
    <name evidence="7" type="primary">purA</name>
    <name evidence="8" type="ordered locus">MexAM1_META2p0999</name>
</gene>
<keyword evidence="7" id="KW-0963">Cytoplasm</keyword>
<evidence type="ECO:0000256" key="1">
    <source>
        <dbReference type="ARBA" id="ARBA00022598"/>
    </source>
</evidence>
<dbReference type="Pfam" id="PF00709">
    <property type="entry name" value="Adenylsucc_synt"/>
    <property type="match status" value="1"/>
</dbReference>
<dbReference type="HAMAP" id="MF_00011">
    <property type="entry name" value="Adenylosucc_synth"/>
    <property type="match status" value="1"/>
</dbReference>
<keyword evidence="5 7" id="KW-0460">Magnesium</keyword>
<dbReference type="GO" id="GO:0005737">
    <property type="term" value="C:cytoplasm"/>
    <property type="evidence" value="ECO:0007669"/>
    <property type="project" value="UniProtKB-SubCell"/>
</dbReference>
<feature type="binding site" description="in other chain" evidence="7">
    <location>
        <begin position="20"/>
        <end position="23"/>
    </location>
    <ligand>
        <name>IMP</name>
        <dbReference type="ChEBI" id="CHEBI:58053"/>
        <note>ligand shared between dimeric partners</note>
    </ligand>
</feature>
<proteinExistence type="inferred from homology"/>
<keyword evidence="3 7" id="KW-0547">Nucleotide-binding</keyword>
<dbReference type="UniPathway" id="UPA00075">
    <property type="reaction ID" value="UER00335"/>
</dbReference>
<feature type="binding site" evidence="7">
    <location>
        <position position="20"/>
    </location>
    <ligand>
        <name>Mg(2+)</name>
        <dbReference type="ChEBI" id="CHEBI:18420"/>
    </ligand>
</feature>
<protein>
    <recommendedName>
        <fullName evidence="7">Adenylosuccinate synthetase</fullName>
        <shortName evidence="7">AMPSase</shortName>
        <shortName evidence="7">AdSS</shortName>
        <ecNumber evidence="7">6.3.4.4</ecNumber>
    </recommendedName>
    <alternativeName>
        <fullName evidence="7">IMP--aspartate ligase</fullName>
    </alternativeName>
</protein>
<feature type="binding site" description="in other chain" evidence="7">
    <location>
        <position position="237"/>
    </location>
    <ligand>
        <name>IMP</name>
        <dbReference type="ChEBI" id="CHEBI:58053"/>
        <note>ligand shared between dimeric partners</note>
    </ligand>
</feature>
<sequence length="406" mass="43695">MMSASRKAPVHAVIGAGYGDEGKGVATDVLAARYGSDAVVVRANSGAQAGHTVTTPDGRRHVFHHVGSGSFAGAATYLGRRFVSNPMLLGRELRDLALKDVRPCIHADARGLATSPYDMMLNQFAETDRAGGRHGSCGIGFGETIERNLVPGFAFDLDGLRDPEALRTRLDRIRRLWVPERAARLGVALDEERLRLVASDEILERYVADAQDFLASVDLVEGAAALPDVPLIFENAQGLLLDQDRGAFPFVTRSNTGLRNVVETMREIGAARLDAVYATRAYVTRHGAGPLAWELRGQPWPGIVDRTNVPNPWQGTIRYGLLDLGVLADAIRADLGDADGVVVEPRLAVGCLDQIEGAARWVDDGEERTGSAESLLAACSRRTGFQDLQVSRGPDRTSTSETAFAV</sequence>
<dbReference type="AlphaFoldDB" id="C5B5R1"/>
<dbReference type="SMART" id="SM00788">
    <property type="entry name" value="Adenylsucc_synt"/>
    <property type="match status" value="1"/>
</dbReference>
<organism evidence="8 9">
    <name type="scientific">Methylorubrum extorquens (strain ATCC 14718 / DSM 1338 / JCM 2805 / NCIMB 9133 / AM1)</name>
    <name type="common">Methylobacterium extorquens</name>
    <dbReference type="NCBI Taxonomy" id="272630"/>
    <lineage>
        <taxon>Bacteria</taxon>
        <taxon>Pseudomonadati</taxon>
        <taxon>Pseudomonadota</taxon>
        <taxon>Alphaproteobacteria</taxon>
        <taxon>Hyphomicrobiales</taxon>
        <taxon>Methylobacteriaceae</taxon>
        <taxon>Methylorubrum</taxon>
    </lineage>
</organism>
<dbReference type="InterPro" id="IPR001114">
    <property type="entry name" value="Adenylosuccinate_synthetase"/>
</dbReference>
<evidence type="ECO:0000256" key="6">
    <source>
        <dbReference type="ARBA" id="ARBA00023134"/>
    </source>
</evidence>
<keyword evidence="4 7" id="KW-0658">Purine biosynthesis</keyword>
<comment type="subunit">
    <text evidence="7">Homodimer.</text>
</comment>
<comment type="cofactor">
    <cofactor evidence="7">
        <name>Mg(2+)</name>
        <dbReference type="ChEBI" id="CHEBI:18420"/>
    </cofactor>
    <text evidence="7">Binds 1 Mg(2+) ion per subunit.</text>
</comment>
<dbReference type="HOGENOM" id="CLU_029848_4_0_5"/>
<evidence type="ECO:0000256" key="5">
    <source>
        <dbReference type="ARBA" id="ARBA00022842"/>
    </source>
</evidence>
<comment type="catalytic activity">
    <reaction evidence="7">
        <text>IMP + L-aspartate + GTP = N(6)-(1,2-dicarboxyethyl)-AMP + GDP + phosphate + 2 H(+)</text>
        <dbReference type="Rhea" id="RHEA:15753"/>
        <dbReference type="ChEBI" id="CHEBI:15378"/>
        <dbReference type="ChEBI" id="CHEBI:29991"/>
        <dbReference type="ChEBI" id="CHEBI:37565"/>
        <dbReference type="ChEBI" id="CHEBI:43474"/>
        <dbReference type="ChEBI" id="CHEBI:57567"/>
        <dbReference type="ChEBI" id="CHEBI:58053"/>
        <dbReference type="ChEBI" id="CHEBI:58189"/>
        <dbReference type="EC" id="6.3.4.4"/>
    </reaction>
</comment>
<name>C5B5R1_METEA</name>
<feature type="binding site" evidence="7">
    <location>
        <begin position="19"/>
        <end position="25"/>
    </location>
    <ligand>
        <name>GTP</name>
        <dbReference type="ChEBI" id="CHEBI:37565"/>
    </ligand>
</feature>
<dbReference type="Gene3D" id="3.40.440.10">
    <property type="entry name" value="Adenylosuccinate Synthetase, subunit A, domain 1"/>
    <property type="match status" value="1"/>
</dbReference>
<comment type="subcellular location">
    <subcellularLocation>
        <location evidence="7">Cytoplasm</location>
    </subcellularLocation>
</comment>
<dbReference type="PANTHER" id="PTHR11846">
    <property type="entry name" value="ADENYLOSUCCINATE SYNTHETASE"/>
    <property type="match status" value="1"/>
</dbReference>
<evidence type="ECO:0000256" key="7">
    <source>
        <dbReference type="HAMAP-Rule" id="MF_00011"/>
    </source>
</evidence>
<comment type="function">
    <text evidence="7">Plays an important role in the de novo pathway of purine nucleotide biosynthesis. Catalyzes the first committed step in the biosynthesis of AMP from IMP.</text>
</comment>
<feature type="active site" description="Proton acceptor" evidence="7">
    <location>
        <position position="20"/>
    </location>
</feature>
<dbReference type="GO" id="GO:0004019">
    <property type="term" value="F:adenylosuccinate synthase activity"/>
    <property type="evidence" value="ECO:0007669"/>
    <property type="project" value="UniProtKB-UniRule"/>
</dbReference>
<dbReference type="GO" id="GO:0046040">
    <property type="term" value="P:IMP metabolic process"/>
    <property type="evidence" value="ECO:0007669"/>
    <property type="project" value="TreeGrafter"/>
</dbReference>
<dbReference type="Gene3D" id="1.10.300.10">
    <property type="entry name" value="Adenylosuccinate Synthetase, subunit A, domain 2"/>
    <property type="match status" value="1"/>
</dbReference>
<evidence type="ECO:0000256" key="2">
    <source>
        <dbReference type="ARBA" id="ARBA00022723"/>
    </source>
</evidence>
<dbReference type="InterPro" id="IPR042109">
    <property type="entry name" value="Adenylosuccinate_synth_dom1"/>
</dbReference>
<dbReference type="InterPro" id="IPR027417">
    <property type="entry name" value="P-loop_NTPase"/>
</dbReference>
<evidence type="ECO:0000313" key="8">
    <source>
        <dbReference type="EMBL" id="ACS43793.1"/>
    </source>
</evidence>
<feature type="active site" description="Proton donor" evidence="7">
    <location>
        <position position="51"/>
    </location>
</feature>
<dbReference type="EMBL" id="CP001511">
    <property type="protein sequence ID" value="ACS43793.1"/>
    <property type="molecule type" value="Genomic_DNA"/>
</dbReference>